<dbReference type="PANTHER" id="PTHR46585:SF1">
    <property type="entry name" value="CHROMO DOMAIN-CONTAINING PROTEIN"/>
    <property type="match status" value="1"/>
</dbReference>
<evidence type="ECO:0000313" key="2">
    <source>
        <dbReference type="EMBL" id="JAS97994.1"/>
    </source>
</evidence>
<dbReference type="SUPFAM" id="SSF53098">
    <property type="entry name" value="Ribonuclease H-like"/>
    <property type="match status" value="1"/>
</dbReference>
<feature type="domain" description="Integrase catalytic" evidence="1">
    <location>
        <begin position="1"/>
        <end position="135"/>
    </location>
</feature>
<dbReference type="AlphaFoldDB" id="A0A1B6JFQ4"/>
<dbReference type="InterPro" id="IPR036397">
    <property type="entry name" value="RNaseH_sf"/>
</dbReference>
<organism evidence="2">
    <name type="scientific">Homalodisca liturata</name>
    <dbReference type="NCBI Taxonomy" id="320908"/>
    <lineage>
        <taxon>Eukaryota</taxon>
        <taxon>Metazoa</taxon>
        <taxon>Ecdysozoa</taxon>
        <taxon>Arthropoda</taxon>
        <taxon>Hexapoda</taxon>
        <taxon>Insecta</taxon>
        <taxon>Pterygota</taxon>
        <taxon>Neoptera</taxon>
        <taxon>Paraneoptera</taxon>
        <taxon>Hemiptera</taxon>
        <taxon>Auchenorrhyncha</taxon>
        <taxon>Membracoidea</taxon>
        <taxon>Cicadellidae</taxon>
        <taxon>Cicadellinae</taxon>
        <taxon>Proconiini</taxon>
        <taxon>Homalodisca</taxon>
    </lineage>
</organism>
<dbReference type="PROSITE" id="PS50994">
    <property type="entry name" value="INTEGRASE"/>
    <property type="match status" value="1"/>
</dbReference>
<dbReference type="PANTHER" id="PTHR46585">
    <property type="entry name" value="INTEGRASE CORE DOMAIN CONTAINING PROTEIN"/>
    <property type="match status" value="1"/>
</dbReference>
<dbReference type="InterPro" id="IPR012337">
    <property type="entry name" value="RNaseH-like_sf"/>
</dbReference>
<sequence>MLLILSQNMLGQELSKEKNGKDVSKAFEDIVKDAIRINHKPPNLLHTDKGLEFKNKEFNEVLRKYNIKIYHTENEEKSSIVERYNRTQNERMKVNFEINKNFKWIDILQKIVNNYNDTVHSTIKMKPKDVDKDAEKELLETVFKYVPPEIHTKTKFKVNDHVRIVSKKQTFSNKYKNNWSREIFVIYQINNTDPVTYSIKDLNNEEITGKFYEYELRKSKL</sequence>
<dbReference type="Gene3D" id="3.30.420.10">
    <property type="entry name" value="Ribonuclease H-like superfamily/Ribonuclease H"/>
    <property type="match status" value="1"/>
</dbReference>
<evidence type="ECO:0000259" key="1">
    <source>
        <dbReference type="PROSITE" id="PS50994"/>
    </source>
</evidence>
<dbReference type="GO" id="GO:0003676">
    <property type="term" value="F:nucleic acid binding"/>
    <property type="evidence" value="ECO:0007669"/>
    <property type="project" value="InterPro"/>
</dbReference>
<dbReference type="EMBL" id="GECU01009712">
    <property type="protein sequence ID" value="JAS97994.1"/>
    <property type="molecule type" value="Transcribed_RNA"/>
</dbReference>
<dbReference type="GO" id="GO:0015074">
    <property type="term" value="P:DNA integration"/>
    <property type="evidence" value="ECO:0007669"/>
    <property type="project" value="InterPro"/>
</dbReference>
<dbReference type="InterPro" id="IPR001584">
    <property type="entry name" value="Integrase_cat-core"/>
</dbReference>
<reference evidence="2" key="1">
    <citation type="submission" date="2015-11" db="EMBL/GenBank/DDBJ databases">
        <title>De novo transcriptome assembly of four potential Pierce s Disease insect vectors from Arizona vineyards.</title>
        <authorList>
            <person name="Tassone E.E."/>
        </authorList>
    </citation>
    <scope>NUCLEOTIDE SEQUENCE</scope>
</reference>
<name>A0A1B6JFQ4_9HEMI</name>
<protein>
    <recommendedName>
        <fullName evidence="1">Integrase catalytic domain-containing protein</fullName>
    </recommendedName>
</protein>
<feature type="non-terminal residue" evidence="2">
    <location>
        <position position="221"/>
    </location>
</feature>
<accession>A0A1B6JFQ4</accession>
<gene>
    <name evidence="2" type="ORF">g.11323</name>
</gene>
<proteinExistence type="predicted"/>